<feature type="region of interest" description="Disordered" evidence="1">
    <location>
        <begin position="1"/>
        <end position="23"/>
    </location>
</feature>
<comment type="caution">
    <text evidence="2">The sequence shown here is derived from an EMBL/GenBank/DDBJ whole genome shotgun (WGS) entry which is preliminary data.</text>
</comment>
<keyword evidence="3" id="KW-1185">Reference proteome</keyword>
<sequence length="87" mass="9846">MAHKRPWRTSADSSGLVPSLPRTSCHAMDGRGESWSHPHSVLVHSGRHELWGYFAEYKCSEDHVGDLRKMFWTPEAEAQVVIQGSSR</sequence>
<reference evidence="2 3" key="1">
    <citation type="submission" date="2021-08" db="EMBL/GenBank/DDBJ databases">
        <title>Draft Genome Sequence of Phanerochaete sordida strain YK-624.</title>
        <authorList>
            <person name="Mori T."/>
            <person name="Dohra H."/>
            <person name="Suzuki T."/>
            <person name="Kawagishi H."/>
            <person name="Hirai H."/>
        </authorList>
    </citation>
    <scope>NUCLEOTIDE SEQUENCE [LARGE SCALE GENOMIC DNA]</scope>
    <source>
        <strain evidence="2 3">YK-624</strain>
    </source>
</reference>
<proteinExistence type="predicted"/>
<dbReference type="AlphaFoldDB" id="A0A9P3GBY0"/>
<dbReference type="Proteomes" id="UP000703269">
    <property type="component" value="Unassembled WGS sequence"/>
</dbReference>
<evidence type="ECO:0000313" key="3">
    <source>
        <dbReference type="Proteomes" id="UP000703269"/>
    </source>
</evidence>
<protein>
    <submittedName>
        <fullName evidence="2">Uncharacterized protein</fullName>
    </submittedName>
</protein>
<gene>
    <name evidence="2" type="ORF">PsYK624_080010</name>
</gene>
<evidence type="ECO:0000313" key="2">
    <source>
        <dbReference type="EMBL" id="GJE91850.1"/>
    </source>
</evidence>
<name>A0A9P3GBY0_9APHY</name>
<organism evidence="2 3">
    <name type="scientific">Phanerochaete sordida</name>
    <dbReference type="NCBI Taxonomy" id="48140"/>
    <lineage>
        <taxon>Eukaryota</taxon>
        <taxon>Fungi</taxon>
        <taxon>Dikarya</taxon>
        <taxon>Basidiomycota</taxon>
        <taxon>Agaricomycotina</taxon>
        <taxon>Agaricomycetes</taxon>
        <taxon>Polyporales</taxon>
        <taxon>Phanerochaetaceae</taxon>
        <taxon>Phanerochaete</taxon>
    </lineage>
</organism>
<accession>A0A9P3GBY0</accession>
<evidence type="ECO:0000256" key="1">
    <source>
        <dbReference type="SAM" id="MobiDB-lite"/>
    </source>
</evidence>
<dbReference type="EMBL" id="BPQB01000023">
    <property type="protein sequence ID" value="GJE91850.1"/>
    <property type="molecule type" value="Genomic_DNA"/>
</dbReference>